<protein>
    <recommendedName>
        <fullName evidence="4">Outer membrane protein beta-barrel domain-containing protein</fullName>
    </recommendedName>
</protein>
<keyword evidence="1" id="KW-0732">Signal</keyword>
<proteinExistence type="predicted"/>
<evidence type="ECO:0008006" key="4">
    <source>
        <dbReference type="Google" id="ProtNLM"/>
    </source>
</evidence>
<gene>
    <name evidence="2" type="ORF">A9200_01930</name>
</gene>
<dbReference type="EMBL" id="LZFP01000001">
    <property type="protein sequence ID" value="OBR42171.1"/>
    <property type="molecule type" value="Genomic_DNA"/>
</dbReference>
<dbReference type="RefSeq" id="WP_068481121.1">
    <property type="nucleotide sequence ID" value="NZ_CP018760.1"/>
</dbReference>
<dbReference type="SUPFAM" id="SSF103515">
    <property type="entry name" value="Autotransporter"/>
    <property type="match status" value="1"/>
</dbReference>
<sequence length="222" mass="24802">MKTFLPIVAFLIFSFVCAQDDSEVLVIEKGTWNLRGNASLSFQENKSNYNQLQNVSENSSHYLVLAPSFGYALKNDIVIGVGLQYGNQKGKNSNTGLDIDNRYTNKIQSIGLTPYIRGYKGIGKQLSLYLQAEAGYNRFWNTSDQNGVDSNNDIRGNNVFIGISPGITYFLNKKLAIESTIGSLSYSFGDRKSEEETDSYLKSTNFRVALASDLFFGIAYYF</sequence>
<dbReference type="OrthoDB" id="945117at2"/>
<dbReference type="InterPro" id="IPR036709">
    <property type="entry name" value="Autotransporte_beta_dom_sf"/>
</dbReference>
<evidence type="ECO:0000256" key="1">
    <source>
        <dbReference type="SAM" id="SignalP"/>
    </source>
</evidence>
<feature type="signal peptide" evidence="1">
    <location>
        <begin position="1"/>
        <end position="18"/>
    </location>
</feature>
<keyword evidence="3" id="KW-1185">Reference proteome</keyword>
<name>A0A1B7ZF50_9FLAO</name>
<dbReference type="KEGG" id="mart:BTR34_10305"/>
<dbReference type="Proteomes" id="UP000092164">
    <property type="component" value="Unassembled WGS sequence"/>
</dbReference>
<dbReference type="Gene3D" id="2.40.128.130">
    <property type="entry name" value="Autotransporter beta-domain"/>
    <property type="match status" value="1"/>
</dbReference>
<evidence type="ECO:0000313" key="3">
    <source>
        <dbReference type="Proteomes" id="UP000092164"/>
    </source>
</evidence>
<dbReference type="STRING" id="1836467.BTR34_10305"/>
<dbReference type="AlphaFoldDB" id="A0A1B7ZF50"/>
<organism evidence="2 3">
    <name type="scientific">Maribacter hydrothermalis</name>
    <dbReference type="NCBI Taxonomy" id="1836467"/>
    <lineage>
        <taxon>Bacteria</taxon>
        <taxon>Pseudomonadati</taxon>
        <taxon>Bacteroidota</taxon>
        <taxon>Flavobacteriia</taxon>
        <taxon>Flavobacteriales</taxon>
        <taxon>Flavobacteriaceae</taxon>
        <taxon>Maribacter</taxon>
    </lineage>
</organism>
<feature type="chain" id="PRO_5008602591" description="Outer membrane protein beta-barrel domain-containing protein" evidence="1">
    <location>
        <begin position="19"/>
        <end position="222"/>
    </location>
</feature>
<reference evidence="3" key="1">
    <citation type="submission" date="2016-06" db="EMBL/GenBank/DDBJ databases">
        <authorList>
            <person name="Zhan P."/>
        </authorList>
    </citation>
    <scope>NUCLEOTIDE SEQUENCE [LARGE SCALE GENOMIC DNA]</scope>
    <source>
        <strain evidence="3">T28</strain>
    </source>
</reference>
<comment type="caution">
    <text evidence="2">The sequence shown here is derived from an EMBL/GenBank/DDBJ whole genome shotgun (WGS) entry which is preliminary data.</text>
</comment>
<accession>A0A1B7ZF50</accession>
<evidence type="ECO:0000313" key="2">
    <source>
        <dbReference type="EMBL" id="OBR42171.1"/>
    </source>
</evidence>